<evidence type="ECO:0000313" key="2">
    <source>
        <dbReference type="Proteomes" id="UP000821853"/>
    </source>
</evidence>
<comment type="caution">
    <text evidence="1">The sequence shown here is derived from an EMBL/GenBank/DDBJ whole genome shotgun (WGS) entry which is preliminary data.</text>
</comment>
<dbReference type="AlphaFoldDB" id="A0A9J6FFC8"/>
<protein>
    <submittedName>
        <fullName evidence="1">Uncharacterized protein</fullName>
    </submittedName>
</protein>
<sequence>MRSTCKSHACGLSGAALPCRGYMLCANVFFFFCSSFKSRKVFSEYLQFCGLVLRNAQLYERSELENKRNQVLLDLARMVFEEQSTIEQVVYRIMTHMQSLLECERCQVLLVDHETKLGRLWKRRKTNASPRGRSDCLRLRFPKPKLTQEFYASCGRAHRCRGQPRKTSGTRTLWAQCGRDAGELLSV</sequence>
<proteinExistence type="predicted"/>
<dbReference type="Gene3D" id="3.30.450.40">
    <property type="match status" value="2"/>
</dbReference>
<organism evidence="1 2">
    <name type="scientific">Haemaphysalis longicornis</name>
    <name type="common">Bush tick</name>
    <dbReference type="NCBI Taxonomy" id="44386"/>
    <lineage>
        <taxon>Eukaryota</taxon>
        <taxon>Metazoa</taxon>
        <taxon>Ecdysozoa</taxon>
        <taxon>Arthropoda</taxon>
        <taxon>Chelicerata</taxon>
        <taxon>Arachnida</taxon>
        <taxon>Acari</taxon>
        <taxon>Parasitiformes</taxon>
        <taxon>Ixodida</taxon>
        <taxon>Ixodoidea</taxon>
        <taxon>Ixodidae</taxon>
        <taxon>Haemaphysalinae</taxon>
        <taxon>Haemaphysalis</taxon>
    </lineage>
</organism>
<keyword evidence="2" id="KW-1185">Reference proteome</keyword>
<accession>A0A9J6FFC8</accession>
<evidence type="ECO:0000313" key="1">
    <source>
        <dbReference type="EMBL" id="KAH9361048.1"/>
    </source>
</evidence>
<dbReference type="VEuPathDB" id="VectorBase:HLOH_058699"/>
<dbReference type="EMBL" id="JABSTR010000001">
    <property type="protein sequence ID" value="KAH9361048.1"/>
    <property type="molecule type" value="Genomic_DNA"/>
</dbReference>
<dbReference type="SUPFAM" id="SSF55781">
    <property type="entry name" value="GAF domain-like"/>
    <property type="match status" value="1"/>
</dbReference>
<name>A0A9J6FFC8_HAELO</name>
<gene>
    <name evidence="1" type="ORF">HPB48_002910</name>
</gene>
<dbReference type="InterPro" id="IPR029016">
    <property type="entry name" value="GAF-like_dom_sf"/>
</dbReference>
<dbReference type="OrthoDB" id="6017640at2759"/>
<dbReference type="Proteomes" id="UP000821853">
    <property type="component" value="Chromosome 1"/>
</dbReference>
<reference evidence="1 2" key="1">
    <citation type="journal article" date="2020" name="Cell">
        <title>Large-Scale Comparative Analyses of Tick Genomes Elucidate Their Genetic Diversity and Vector Capacities.</title>
        <authorList>
            <consortium name="Tick Genome and Microbiome Consortium (TIGMIC)"/>
            <person name="Jia N."/>
            <person name="Wang J."/>
            <person name="Shi W."/>
            <person name="Du L."/>
            <person name="Sun Y."/>
            <person name="Zhan W."/>
            <person name="Jiang J.F."/>
            <person name="Wang Q."/>
            <person name="Zhang B."/>
            <person name="Ji P."/>
            <person name="Bell-Sakyi L."/>
            <person name="Cui X.M."/>
            <person name="Yuan T.T."/>
            <person name="Jiang B.G."/>
            <person name="Yang W.F."/>
            <person name="Lam T.T."/>
            <person name="Chang Q.C."/>
            <person name="Ding S.J."/>
            <person name="Wang X.J."/>
            <person name="Zhu J.G."/>
            <person name="Ruan X.D."/>
            <person name="Zhao L."/>
            <person name="Wei J.T."/>
            <person name="Ye R.Z."/>
            <person name="Que T.C."/>
            <person name="Du C.H."/>
            <person name="Zhou Y.H."/>
            <person name="Cheng J.X."/>
            <person name="Dai P.F."/>
            <person name="Guo W.B."/>
            <person name="Han X.H."/>
            <person name="Huang E.J."/>
            <person name="Li L.F."/>
            <person name="Wei W."/>
            <person name="Gao Y.C."/>
            <person name="Liu J.Z."/>
            <person name="Shao H.Z."/>
            <person name="Wang X."/>
            <person name="Wang C.C."/>
            <person name="Yang T.C."/>
            <person name="Huo Q.B."/>
            <person name="Li W."/>
            <person name="Chen H.Y."/>
            <person name="Chen S.E."/>
            <person name="Zhou L.G."/>
            <person name="Ni X.B."/>
            <person name="Tian J.H."/>
            <person name="Sheng Y."/>
            <person name="Liu T."/>
            <person name="Pan Y.S."/>
            <person name="Xia L.Y."/>
            <person name="Li J."/>
            <person name="Zhao F."/>
            <person name="Cao W.C."/>
        </authorList>
    </citation>
    <scope>NUCLEOTIDE SEQUENCE [LARGE SCALE GENOMIC DNA]</scope>
    <source>
        <strain evidence="1">HaeL-2018</strain>
    </source>
</reference>